<evidence type="ECO:0000313" key="3">
    <source>
        <dbReference type="Proteomes" id="UP001597260"/>
    </source>
</evidence>
<dbReference type="EMBL" id="JBHTMP010000088">
    <property type="protein sequence ID" value="MFD1325659.1"/>
    <property type="molecule type" value="Genomic_DNA"/>
</dbReference>
<dbReference type="Proteomes" id="UP001597260">
    <property type="component" value="Unassembled WGS sequence"/>
</dbReference>
<proteinExistence type="predicted"/>
<comment type="caution">
    <text evidence="2">The sequence shown here is derived from an EMBL/GenBank/DDBJ whole genome shotgun (WGS) entry which is preliminary data.</text>
</comment>
<feature type="region of interest" description="Disordered" evidence="1">
    <location>
        <begin position="211"/>
        <end position="245"/>
    </location>
</feature>
<feature type="compositionally biased region" description="Basic and acidic residues" evidence="1">
    <location>
        <begin position="95"/>
        <end position="139"/>
    </location>
</feature>
<organism evidence="2 3">
    <name type="scientific">Micromonospora sonneratiae</name>
    <dbReference type="NCBI Taxonomy" id="1184706"/>
    <lineage>
        <taxon>Bacteria</taxon>
        <taxon>Bacillati</taxon>
        <taxon>Actinomycetota</taxon>
        <taxon>Actinomycetes</taxon>
        <taxon>Micromonosporales</taxon>
        <taxon>Micromonosporaceae</taxon>
        <taxon>Micromonospora</taxon>
    </lineage>
</organism>
<dbReference type="RefSeq" id="WP_377578385.1">
    <property type="nucleotide sequence ID" value="NZ_JBHTMP010000088.1"/>
</dbReference>
<feature type="compositionally biased region" description="Basic residues" evidence="1">
    <location>
        <begin position="174"/>
        <end position="185"/>
    </location>
</feature>
<accession>A0ABW3YMB4</accession>
<sequence length="380" mass="39007">MTAGQFGEVDFDLLADYVGGALTDAPVEAEVARLIATVPAWSQAYAELVTAMETVQGSLASWGDIPEVMPSDVTDRLTAALAAAGPIAAPPGPGHEAEPDRVTDRPEVAVDRPDLAADRPDLTADRPDVVTDRSDRVTDRAAAAAGSPGQPGTDVLDRPGRGPAVVPGDETRGPGRRAVRSRRRWSRLAGPVAIAAAVAAFSGFGISRLTGSDSQQDTASAPRGAGAEHLPNNSNRSPDTYGTPRVILELPNSAPLASGSDYTPGTLANRVTALGKPSITVEGAEGGPDLAPEPGRVKAVGGLHRLADTEALTTCLHAVATDHAGGQLTVNFVDYASFQGSPAVVVSFTDGAGARWVWVVGPECGVSSSGADTRYRTRVG</sequence>
<gene>
    <name evidence="2" type="ORF">ACFQ4H_31715</name>
</gene>
<evidence type="ECO:0000256" key="1">
    <source>
        <dbReference type="SAM" id="MobiDB-lite"/>
    </source>
</evidence>
<keyword evidence="3" id="KW-1185">Reference proteome</keyword>
<feature type="compositionally biased region" description="Polar residues" evidence="1">
    <location>
        <begin position="231"/>
        <end position="240"/>
    </location>
</feature>
<evidence type="ECO:0000313" key="2">
    <source>
        <dbReference type="EMBL" id="MFD1325659.1"/>
    </source>
</evidence>
<name>A0ABW3YMB4_9ACTN</name>
<reference evidence="3" key="1">
    <citation type="journal article" date="2019" name="Int. J. Syst. Evol. Microbiol.">
        <title>The Global Catalogue of Microorganisms (GCM) 10K type strain sequencing project: providing services to taxonomists for standard genome sequencing and annotation.</title>
        <authorList>
            <consortium name="The Broad Institute Genomics Platform"/>
            <consortium name="The Broad Institute Genome Sequencing Center for Infectious Disease"/>
            <person name="Wu L."/>
            <person name="Ma J."/>
        </authorList>
    </citation>
    <scope>NUCLEOTIDE SEQUENCE [LARGE SCALE GENOMIC DNA]</scope>
    <source>
        <strain evidence="3">JCM 31037</strain>
    </source>
</reference>
<protein>
    <submittedName>
        <fullName evidence="2">Uncharacterized protein</fullName>
    </submittedName>
</protein>
<feature type="region of interest" description="Disordered" evidence="1">
    <location>
        <begin position="85"/>
        <end position="185"/>
    </location>
</feature>